<accession>A0A0W8FJ59</accession>
<dbReference type="AlphaFoldDB" id="A0A0W8FJ59"/>
<dbReference type="InterPro" id="IPR050146">
    <property type="entry name" value="Type-I_3-dehydroquinase"/>
</dbReference>
<dbReference type="Pfam" id="PF01487">
    <property type="entry name" value="DHquinase_I"/>
    <property type="match status" value="1"/>
</dbReference>
<protein>
    <recommendedName>
        <fullName evidence="2">3-dehydroquinate dehydratase</fullName>
        <ecNumber evidence="2">4.2.1.10</ecNumber>
    </recommendedName>
</protein>
<dbReference type="PANTHER" id="PTHR43699:SF1">
    <property type="entry name" value="3-DEHYDROQUINATE DEHYDRATASE"/>
    <property type="match status" value="1"/>
</dbReference>
<dbReference type="HAMAP" id="MF_00214">
    <property type="entry name" value="AroD"/>
    <property type="match status" value="1"/>
</dbReference>
<evidence type="ECO:0000313" key="5">
    <source>
        <dbReference type="EMBL" id="KUG20887.1"/>
    </source>
</evidence>
<keyword evidence="3 5" id="KW-0456">Lyase</keyword>
<evidence type="ECO:0000256" key="2">
    <source>
        <dbReference type="ARBA" id="ARBA00012060"/>
    </source>
</evidence>
<evidence type="ECO:0000256" key="3">
    <source>
        <dbReference type="ARBA" id="ARBA00023239"/>
    </source>
</evidence>
<dbReference type="Gene3D" id="3.20.20.70">
    <property type="entry name" value="Aldolase class I"/>
    <property type="match status" value="1"/>
</dbReference>
<proteinExistence type="inferred from homology"/>
<keyword evidence="4" id="KW-0704">Schiff base</keyword>
<dbReference type="GO" id="GO:0003855">
    <property type="term" value="F:3-dehydroquinate dehydratase activity"/>
    <property type="evidence" value="ECO:0007669"/>
    <property type="project" value="UniProtKB-EC"/>
</dbReference>
<gene>
    <name evidence="5" type="ORF">ASZ90_009375</name>
</gene>
<comment type="caution">
    <text evidence="5">The sequence shown here is derived from an EMBL/GenBank/DDBJ whole genome shotgun (WGS) entry which is preliminary data.</text>
</comment>
<reference evidence="5" key="1">
    <citation type="journal article" date="2015" name="Proc. Natl. Acad. Sci. U.S.A.">
        <title>Networks of energetic and metabolic interactions define dynamics in microbial communities.</title>
        <authorList>
            <person name="Embree M."/>
            <person name="Liu J.K."/>
            <person name="Al-Bassam M.M."/>
            <person name="Zengler K."/>
        </authorList>
    </citation>
    <scope>NUCLEOTIDE SEQUENCE</scope>
</reference>
<dbReference type="SUPFAM" id="SSF51569">
    <property type="entry name" value="Aldolase"/>
    <property type="match status" value="1"/>
</dbReference>
<comment type="catalytic activity">
    <reaction evidence="1">
        <text>3-dehydroquinate = 3-dehydroshikimate + H2O</text>
        <dbReference type="Rhea" id="RHEA:21096"/>
        <dbReference type="ChEBI" id="CHEBI:15377"/>
        <dbReference type="ChEBI" id="CHEBI:16630"/>
        <dbReference type="ChEBI" id="CHEBI:32364"/>
        <dbReference type="EC" id="4.2.1.10"/>
    </reaction>
</comment>
<evidence type="ECO:0000256" key="1">
    <source>
        <dbReference type="ARBA" id="ARBA00001864"/>
    </source>
</evidence>
<dbReference type="EMBL" id="LNQE01001131">
    <property type="protein sequence ID" value="KUG20887.1"/>
    <property type="molecule type" value="Genomic_DNA"/>
</dbReference>
<organism evidence="5">
    <name type="scientific">hydrocarbon metagenome</name>
    <dbReference type="NCBI Taxonomy" id="938273"/>
    <lineage>
        <taxon>unclassified sequences</taxon>
        <taxon>metagenomes</taxon>
        <taxon>ecological metagenomes</taxon>
    </lineage>
</organism>
<dbReference type="PANTHER" id="PTHR43699">
    <property type="entry name" value="3-DEHYDROQUINATE DEHYDRATASE"/>
    <property type="match status" value="1"/>
</dbReference>
<dbReference type="InterPro" id="IPR013785">
    <property type="entry name" value="Aldolase_TIM"/>
</dbReference>
<dbReference type="CDD" id="cd00502">
    <property type="entry name" value="DHQase_I"/>
    <property type="match status" value="1"/>
</dbReference>
<dbReference type="EC" id="4.2.1.10" evidence="2"/>
<sequence length="209" mass="23429">MRIVVSVQHPDAVELAIASGADIIELRLDLMKGDLPDIVERIRANTDVPLLATLRSRNEGGRFEGDVDAWLEAIRPLVRFVDMVDVETGFRLHVPSFRDRGVQIVASLHTTGMPTREELEGIDQTLRGFGDIPKIVVQPRTHEDVIELLSFTYSARKPICTSIMGEGFRFARALFPLFGSELAFCHAGTPTAKGQYHVEEFKLLMRMLQ</sequence>
<evidence type="ECO:0000256" key="4">
    <source>
        <dbReference type="ARBA" id="ARBA00023270"/>
    </source>
</evidence>
<name>A0A0W8FJ59_9ZZZZ</name>
<dbReference type="InterPro" id="IPR001381">
    <property type="entry name" value="DHquinase_I"/>
</dbReference>
<dbReference type="GO" id="GO:0046279">
    <property type="term" value="P:3,4-dihydroxybenzoate biosynthetic process"/>
    <property type="evidence" value="ECO:0007669"/>
    <property type="project" value="TreeGrafter"/>
</dbReference>